<name>A0ABT7L4B0_9BACI</name>
<reference evidence="2 3" key="1">
    <citation type="submission" date="2023-06" db="EMBL/GenBank/DDBJ databases">
        <title>Aquibacillus rhizosphaerae LR5S19.</title>
        <authorList>
            <person name="Sun J.-Q."/>
        </authorList>
    </citation>
    <scope>NUCLEOTIDE SEQUENCE [LARGE SCALE GENOMIC DNA]</scope>
    <source>
        <strain evidence="2 3">LR5S19</strain>
    </source>
</reference>
<protein>
    <recommendedName>
        <fullName evidence="4">YfhD family protein</fullName>
    </recommendedName>
</protein>
<accession>A0ABT7L4B0</accession>
<evidence type="ECO:0000313" key="3">
    <source>
        <dbReference type="Proteomes" id="UP001235343"/>
    </source>
</evidence>
<dbReference type="Proteomes" id="UP001235343">
    <property type="component" value="Unassembled WGS sequence"/>
</dbReference>
<organism evidence="2 3">
    <name type="scientific">Aquibacillus rhizosphaerae</name>
    <dbReference type="NCBI Taxonomy" id="3051431"/>
    <lineage>
        <taxon>Bacteria</taxon>
        <taxon>Bacillati</taxon>
        <taxon>Bacillota</taxon>
        <taxon>Bacilli</taxon>
        <taxon>Bacillales</taxon>
        <taxon>Bacillaceae</taxon>
        <taxon>Aquibacillus</taxon>
    </lineage>
</organism>
<comment type="caution">
    <text evidence="2">The sequence shown here is derived from an EMBL/GenBank/DDBJ whole genome shotgun (WGS) entry which is preliminary data.</text>
</comment>
<sequence>MTNKKSNEISVSDALDELDTVLEEEFNEDTEEERQPFEQAVQDNVKEKKRNHPDK</sequence>
<dbReference type="EMBL" id="JASTZU010000034">
    <property type="protein sequence ID" value="MDL4840708.1"/>
    <property type="molecule type" value="Genomic_DNA"/>
</dbReference>
<proteinExistence type="predicted"/>
<gene>
    <name evidence="2" type="ORF">QQS35_09630</name>
</gene>
<dbReference type="RefSeq" id="WP_285931839.1">
    <property type="nucleotide sequence ID" value="NZ_JASTZU010000034.1"/>
</dbReference>
<evidence type="ECO:0000256" key="1">
    <source>
        <dbReference type="SAM" id="MobiDB-lite"/>
    </source>
</evidence>
<keyword evidence="3" id="KW-1185">Reference proteome</keyword>
<evidence type="ECO:0008006" key="4">
    <source>
        <dbReference type="Google" id="ProtNLM"/>
    </source>
</evidence>
<evidence type="ECO:0000313" key="2">
    <source>
        <dbReference type="EMBL" id="MDL4840708.1"/>
    </source>
</evidence>
<feature type="region of interest" description="Disordered" evidence="1">
    <location>
        <begin position="25"/>
        <end position="55"/>
    </location>
</feature>